<organism evidence="2 3">
    <name type="scientific">Ventrimonas faecis</name>
    <dbReference type="NCBI Taxonomy" id="3133170"/>
    <lineage>
        <taxon>Bacteria</taxon>
        <taxon>Bacillati</taxon>
        <taxon>Bacillota</taxon>
        <taxon>Clostridia</taxon>
        <taxon>Lachnospirales</taxon>
        <taxon>Lachnospiraceae</taxon>
        <taxon>Ventrimonas</taxon>
    </lineage>
</organism>
<name>A0ABV1HQD1_9FIRM</name>
<keyword evidence="1" id="KW-0812">Transmembrane</keyword>
<gene>
    <name evidence="2" type="ORF">WMO41_15325</name>
</gene>
<evidence type="ECO:0000313" key="2">
    <source>
        <dbReference type="EMBL" id="MEQ2564517.1"/>
    </source>
</evidence>
<keyword evidence="1" id="KW-1133">Transmembrane helix</keyword>
<comment type="caution">
    <text evidence="2">The sequence shown here is derived from an EMBL/GenBank/DDBJ whole genome shotgun (WGS) entry which is preliminary data.</text>
</comment>
<reference evidence="2 3" key="1">
    <citation type="submission" date="2024-03" db="EMBL/GenBank/DDBJ databases">
        <title>Human intestinal bacterial collection.</title>
        <authorList>
            <person name="Pauvert C."/>
            <person name="Hitch T.C.A."/>
            <person name="Clavel T."/>
        </authorList>
    </citation>
    <scope>NUCLEOTIDE SEQUENCE [LARGE SCALE GENOMIC DNA]</scope>
    <source>
        <strain evidence="2 3">CLA-AP-H27</strain>
    </source>
</reference>
<feature type="transmembrane region" description="Helical" evidence="1">
    <location>
        <begin position="12"/>
        <end position="30"/>
    </location>
</feature>
<protein>
    <submittedName>
        <fullName evidence="2">Uncharacterized protein</fullName>
    </submittedName>
</protein>
<evidence type="ECO:0000313" key="3">
    <source>
        <dbReference type="Proteomes" id="UP001437460"/>
    </source>
</evidence>
<accession>A0ABV1HQD1</accession>
<dbReference type="Proteomes" id="UP001437460">
    <property type="component" value="Unassembled WGS sequence"/>
</dbReference>
<keyword evidence="3" id="KW-1185">Reference proteome</keyword>
<proteinExistence type="predicted"/>
<sequence>MEDVIGRSFSYMILLFGFFLLAPLFLFLNMDMTSRNYVNTAVNEFVEQARADGVIRKSDYRILADELYISGLYANGSSVLAGRTENRFLQDAFAAVGKEYVQCSKIFQCGSHQTVMGISFSGDR</sequence>
<keyword evidence="1" id="KW-0472">Membrane</keyword>
<evidence type="ECO:0000256" key="1">
    <source>
        <dbReference type="SAM" id="Phobius"/>
    </source>
</evidence>
<dbReference type="RefSeq" id="WP_349230501.1">
    <property type="nucleotide sequence ID" value="NZ_JBBMFJ010000051.1"/>
</dbReference>
<dbReference type="EMBL" id="JBBMFJ010000051">
    <property type="protein sequence ID" value="MEQ2564517.1"/>
    <property type="molecule type" value="Genomic_DNA"/>
</dbReference>